<gene>
    <name evidence="2" type="ORF">UA08_02730</name>
</gene>
<evidence type="ECO:0000313" key="2">
    <source>
        <dbReference type="EMBL" id="OKL62085.1"/>
    </source>
</evidence>
<proteinExistence type="predicted"/>
<dbReference type="GeneID" id="31002485"/>
<sequence length="131" mass="14469">MCRTSQALYVWCQCEEAHVLEACHSGRSSSNGSCDSVASETETVYLQCFCRYHATNGFTTARKDQRLQKKADKKKNKRRSMDSAVSVGTANSAASSSPSTASSASASSSVLDRTSRRFRRSWTHIRKLSFV</sequence>
<dbReference type="AlphaFoldDB" id="A0A225B5D9"/>
<feature type="region of interest" description="Disordered" evidence="1">
    <location>
        <begin position="64"/>
        <end position="112"/>
    </location>
</feature>
<evidence type="ECO:0000256" key="1">
    <source>
        <dbReference type="SAM" id="MobiDB-lite"/>
    </source>
</evidence>
<dbReference type="Proteomes" id="UP000214365">
    <property type="component" value="Unassembled WGS sequence"/>
</dbReference>
<dbReference type="RefSeq" id="XP_020122206.1">
    <property type="nucleotide sequence ID" value="XM_020264805.1"/>
</dbReference>
<evidence type="ECO:0000313" key="3">
    <source>
        <dbReference type="Proteomes" id="UP000214365"/>
    </source>
</evidence>
<comment type="caution">
    <text evidence="2">The sequence shown here is derived from an EMBL/GenBank/DDBJ whole genome shotgun (WGS) entry which is preliminary data.</text>
</comment>
<name>A0A225B5D9_TALAT</name>
<feature type="compositionally biased region" description="Low complexity" evidence="1">
    <location>
        <begin position="90"/>
        <end position="109"/>
    </location>
</feature>
<protein>
    <submittedName>
        <fullName evidence="2">Uncharacterized protein</fullName>
    </submittedName>
</protein>
<keyword evidence="3" id="KW-1185">Reference proteome</keyword>
<organism evidence="2 3">
    <name type="scientific">Talaromyces atroroseus</name>
    <dbReference type="NCBI Taxonomy" id="1441469"/>
    <lineage>
        <taxon>Eukaryota</taxon>
        <taxon>Fungi</taxon>
        <taxon>Dikarya</taxon>
        <taxon>Ascomycota</taxon>
        <taxon>Pezizomycotina</taxon>
        <taxon>Eurotiomycetes</taxon>
        <taxon>Eurotiomycetidae</taxon>
        <taxon>Eurotiales</taxon>
        <taxon>Trichocomaceae</taxon>
        <taxon>Talaromyces</taxon>
        <taxon>Talaromyces sect. Trachyspermi</taxon>
    </lineage>
</organism>
<reference evidence="2 3" key="1">
    <citation type="submission" date="2015-06" db="EMBL/GenBank/DDBJ databases">
        <title>Talaromyces atroroseus IBT 11181 draft genome.</title>
        <authorList>
            <person name="Rasmussen K.B."/>
            <person name="Rasmussen S."/>
            <person name="Petersen B."/>
            <person name="Sicheritz-Ponten T."/>
            <person name="Mortensen U.H."/>
            <person name="Thrane U."/>
        </authorList>
    </citation>
    <scope>NUCLEOTIDE SEQUENCE [LARGE SCALE GENOMIC DNA]</scope>
    <source>
        <strain evidence="2 3">IBT 11181</strain>
    </source>
</reference>
<dbReference type="EMBL" id="LFMY01000003">
    <property type="protein sequence ID" value="OKL62085.1"/>
    <property type="molecule type" value="Genomic_DNA"/>
</dbReference>
<dbReference type="STRING" id="1441469.A0A225B5D9"/>
<accession>A0A225B5D9</accession>